<dbReference type="RefSeq" id="WP_223402905.1">
    <property type="nucleotide sequence ID" value="NZ_JAGSHT010000003.1"/>
</dbReference>
<accession>A0ABS7S4H9</accession>
<evidence type="ECO:0000313" key="4">
    <source>
        <dbReference type="Proteomes" id="UP000826651"/>
    </source>
</evidence>
<feature type="transmembrane region" description="Helical" evidence="2">
    <location>
        <begin position="237"/>
        <end position="255"/>
    </location>
</feature>
<evidence type="ECO:0000256" key="1">
    <source>
        <dbReference type="SAM" id="MobiDB-lite"/>
    </source>
</evidence>
<proteinExistence type="predicted"/>
<dbReference type="PANTHER" id="PTHR40076:SF1">
    <property type="entry name" value="MEMBRANE PROTEIN"/>
    <property type="match status" value="1"/>
</dbReference>
<feature type="compositionally biased region" description="Gly residues" evidence="1">
    <location>
        <begin position="27"/>
        <end position="37"/>
    </location>
</feature>
<reference evidence="3 4" key="1">
    <citation type="submission" date="2021-04" db="EMBL/GenBank/DDBJ databases">
        <title>Ruania sp. nov., isolated from sandy soil of mangrove forest.</title>
        <authorList>
            <person name="Ge X."/>
            <person name="Huang R."/>
            <person name="Liu W."/>
        </authorList>
    </citation>
    <scope>NUCLEOTIDE SEQUENCE [LARGE SCALE GENOMIC DNA]</scope>
    <source>
        <strain evidence="3 4">N2-46</strain>
    </source>
</reference>
<dbReference type="Proteomes" id="UP000826651">
    <property type="component" value="Unassembled WGS sequence"/>
</dbReference>
<organism evidence="3 4">
    <name type="scientific">Occultella gossypii</name>
    <dbReference type="NCBI Taxonomy" id="2800820"/>
    <lineage>
        <taxon>Bacteria</taxon>
        <taxon>Bacillati</taxon>
        <taxon>Actinomycetota</taxon>
        <taxon>Actinomycetes</taxon>
        <taxon>Micrococcales</taxon>
        <taxon>Ruaniaceae</taxon>
        <taxon>Occultella</taxon>
    </lineage>
</organism>
<sequence length="353" mass="36615">MSQLPPDPNNPNGQGGVPPVPSQPGQGQPGPGYGQGQPGPNQGQPGQQPPNYGQGQPGQNPAQPPGQQPPNYGQAPQPPGAYPSPQQGGFPQAPPPGPDQYGQYGAPGAGYGGPPQGQAWGGDPYAQQMQQRPFAVGDAIGYAWKSVTGNLGGWLLLMLILIVASVLLSFLNPNTRFVSEGGFNYSTMTGGVTVLGIIGAILSALVAAFISGMMYTGALHETAGRKPSVSDFFSVNNFQNIAIFALVWGVVAGVIQGLLPALSILVIIAGFLLWFTYVFIIDRNLAWLDGIKSSAQLVTQNLGGNLLLGLAIIGINILGAIPCGLGLFITVPMTYVAVTYAYKTQTNQPVAPK</sequence>
<dbReference type="InterPro" id="IPR010380">
    <property type="entry name" value="DUF975"/>
</dbReference>
<protein>
    <recommendedName>
        <fullName evidence="5">Integral membrane protein</fullName>
    </recommendedName>
</protein>
<feature type="transmembrane region" description="Helical" evidence="2">
    <location>
        <begin position="302"/>
        <end position="329"/>
    </location>
</feature>
<keyword evidence="2" id="KW-0472">Membrane</keyword>
<evidence type="ECO:0000256" key="2">
    <source>
        <dbReference type="SAM" id="Phobius"/>
    </source>
</evidence>
<gene>
    <name evidence="3" type="ORF">KCQ71_03525</name>
</gene>
<dbReference type="EMBL" id="JAGSHT010000003">
    <property type="protein sequence ID" value="MBZ2195215.1"/>
    <property type="molecule type" value="Genomic_DNA"/>
</dbReference>
<feature type="transmembrane region" description="Helical" evidence="2">
    <location>
        <begin position="191"/>
        <end position="216"/>
    </location>
</feature>
<keyword evidence="2" id="KW-0812">Transmembrane</keyword>
<evidence type="ECO:0008006" key="5">
    <source>
        <dbReference type="Google" id="ProtNLM"/>
    </source>
</evidence>
<feature type="region of interest" description="Disordered" evidence="1">
    <location>
        <begin position="1"/>
        <end position="124"/>
    </location>
</feature>
<feature type="compositionally biased region" description="Low complexity" evidence="1">
    <location>
        <begin position="38"/>
        <end position="61"/>
    </location>
</feature>
<keyword evidence="2" id="KW-1133">Transmembrane helix</keyword>
<name>A0ABS7S4H9_9MICO</name>
<dbReference type="PANTHER" id="PTHR40076">
    <property type="entry name" value="MEMBRANE PROTEIN-RELATED"/>
    <property type="match status" value="1"/>
</dbReference>
<keyword evidence="4" id="KW-1185">Reference proteome</keyword>
<feature type="transmembrane region" description="Helical" evidence="2">
    <location>
        <begin position="261"/>
        <end position="281"/>
    </location>
</feature>
<feature type="compositionally biased region" description="Gly residues" evidence="1">
    <location>
        <begin position="105"/>
        <end position="115"/>
    </location>
</feature>
<evidence type="ECO:0000313" key="3">
    <source>
        <dbReference type="EMBL" id="MBZ2195215.1"/>
    </source>
</evidence>
<feature type="transmembrane region" description="Helical" evidence="2">
    <location>
        <begin position="151"/>
        <end position="171"/>
    </location>
</feature>
<comment type="caution">
    <text evidence="3">The sequence shown here is derived from an EMBL/GenBank/DDBJ whole genome shotgun (WGS) entry which is preliminary data.</text>
</comment>